<accession>A0ABY4EFZ2</accession>
<evidence type="ECO:0008006" key="3">
    <source>
        <dbReference type="Google" id="ProtNLM"/>
    </source>
</evidence>
<protein>
    <recommendedName>
        <fullName evidence="3">YxiS</fullName>
    </recommendedName>
</protein>
<gene>
    <name evidence="1" type="ORF">MUN89_12650</name>
</gene>
<sequence>MNEKEQEQQIIKQYKQDEKTMVLVFAQWCINHNLDAEQLYQKAYPSQVKNQILQNALESTVPLEEAEEITTTALLNVLSVFGNDELAFVIAEEEEKLKHQK</sequence>
<dbReference type="RefSeq" id="WP_244708173.1">
    <property type="nucleotide sequence ID" value="NZ_CP095073.1"/>
</dbReference>
<dbReference type="EMBL" id="CP095073">
    <property type="protein sequence ID" value="UOQ42813.1"/>
    <property type="molecule type" value="Genomic_DNA"/>
</dbReference>
<evidence type="ECO:0000313" key="1">
    <source>
        <dbReference type="EMBL" id="UOQ42813.1"/>
    </source>
</evidence>
<keyword evidence="2" id="KW-1185">Reference proteome</keyword>
<reference evidence="1 2" key="1">
    <citation type="submission" date="2022-04" db="EMBL/GenBank/DDBJ databases">
        <title>Halobacillus sp. isolated from saltern.</title>
        <authorList>
            <person name="Won M."/>
            <person name="Lee C.-M."/>
            <person name="Woen H.-Y."/>
            <person name="Kwon S.-W."/>
        </authorList>
    </citation>
    <scope>NUCLEOTIDE SEQUENCE [LARGE SCALE GENOMIC DNA]</scope>
    <source>
        <strain evidence="1 2">SSBR10-3</strain>
    </source>
</reference>
<proteinExistence type="predicted"/>
<dbReference type="Proteomes" id="UP000831787">
    <property type="component" value="Chromosome"/>
</dbReference>
<organism evidence="1 2">
    <name type="scientific">Halobacillus salinarum</name>
    <dbReference type="NCBI Taxonomy" id="2932257"/>
    <lineage>
        <taxon>Bacteria</taxon>
        <taxon>Bacillati</taxon>
        <taxon>Bacillota</taxon>
        <taxon>Bacilli</taxon>
        <taxon>Bacillales</taxon>
        <taxon>Bacillaceae</taxon>
        <taxon>Halobacillus</taxon>
    </lineage>
</organism>
<evidence type="ECO:0000313" key="2">
    <source>
        <dbReference type="Proteomes" id="UP000831787"/>
    </source>
</evidence>
<name>A0ABY4EFZ2_9BACI</name>